<organism evidence="1 2">
    <name type="scientific">Salvia divinorum</name>
    <name type="common">Maria pastora</name>
    <name type="synonym">Diviner's sage</name>
    <dbReference type="NCBI Taxonomy" id="28513"/>
    <lineage>
        <taxon>Eukaryota</taxon>
        <taxon>Viridiplantae</taxon>
        <taxon>Streptophyta</taxon>
        <taxon>Embryophyta</taxon>
        <taxon>Tracheophyta</taxon>
        <taxon>Spermatophyta</taxon>
        <taxon>Magnoliopsida</taxon>
        <taxon>eudicotyledons</taxon>
        <taxon>Gunneridae</taxon>
        <taxon>Pentapetalae</taxon>
        <taxon>asterids</taxon>
        <taxon>lamiids</taxon>
        <taxon>Lamiales</taxon>
        <taxon>Lamiaceae</taxon>
        <taxon>Nepetoideae</taxon>
        <taxon>Mentheae</taxon>
        <taxon>Salviinae</taxon>
        <taxon>Salvia</taxon>
        <taxon>Salvia subgen. Calosphace</taxon>
    </lineage>
</organism>
<dbReference type="InterPro" id="IPR002843">
    <property type="entry name" value="ATPase_V0-cplx_csu/dsu"/>
</dbReference>
<dbReference type="EMBL" id="JBEAFC010000011">
    <property type="protein sequence ID" value="KAL1536447.1"/>
    <property type="molecule type" value="Genomic_DNA"/>
</dbReference>
<keyword evidence="2" id="KW-1185">Reference proteome</keyword>
<sequence length="214" mass="24748">MKEPFLLHTTTIVEKCTLKLVDEYKHMLTQATEPLSTFLAFIIYGHMIDNVVLIVTGTLHERDVQELSEKCHHLGMFDSIATLVVAQNMRELYRLVLVDGSFFFLPETPLAPYFSECITSEDLDDMNIEIMRNTLYKAYLEDFYRFCQADLLVFEADRRAVIITINSIGTELTREGRRKLYSNFGLLYPYGPEELAICEDTDQVINYIPSYVLS</sequence>
<dbReference type="InterPro" id="IPR036079">
    <property type="entry name" value="ATPase_csu/dsu_sf"/>
</dbReference>
<gene>
    <name evidence="1" type="primary">VHAD1</name>
    <name evidence="1" type="ORF">AAHA92_29099</name>
</gene>
<dbReference type="InterPro" id="IPR016727">
    <property type="entry name" value="ATPase_V0-cplx_dsu"/>
</dbReference>
<proteinExistence type="predicted"/>
<dbReference type="Pfam" id="PF01992">
    <property type="entry name" value="vATP-synt_AC39"/>
    <property type="match status" value="1"/>
</dbReference>
<dbReference type="AlphaFoldDB" id="A0ABD1FXN6"/>
<accession>A0ABD1FXN6</accession>
<protein>
    <submittedName>
        <fullName evidence="1">V-type proton ATPase subunit d1</fullName>
    </submittedName>
</protein>
<dbReference type="PANTHER" id="PTHR11028">
    <property type="entry name" value="VACUOLAR ATP SYNTHASE SUBUNIT AC39"/>
    <property type="match status" value="1"/>
</dbReference>
<comment type="caution">
    <text evidence="1">The sequence shown here is derived from an EMBL/GenBank/DDBJ whole genome shotgun (WGS) entry which is preliminary data.</text>
</comment>
<dbReference type="Proteomes" id="UP001567538">
    <property type="component" value="Unassembled WGS sequence"/>
</dbReference>
<reference evidence="1 2" key="1">
    <citation type="submission" date="2024-06" db="EMBL/GenBank/DDBJ databases">
        <title>A chromosome level genome sequence of Diviner's sage (Salvia divinorum).</title>
        <authorList>
            <person name="Ford S.A."/>
            <person name="Ro D.-K."/>
            <person name="Ness R.W."/>
            <person name="Phillips M.A."/>
        </authorList>
    </citation>
    <scope>NUCLEOTIDE SEQUENCE [LARGE SCALE GENOMIC DNA]</scope>
    <source>
        <strain evidence="1">SAF-2024a</strain>
        <tissue evidence="1">Leaf</tissue>
    </source>
</reference>
<evidence type="ECO:0000313" key="1">
    <source>
        <dbReference type="EMBL" id="KAL1536447.1"/>
    </source>
</evidence>
<dbReference type="SUPFAM" id="SSF103486">
    <property type="entry name" value="V-type ATP synthase subunit C"/>
    <property type="match status" value="1"/>
</dbReference>
<evidence type="ECO:0000313" key="2">
    <source>
        <dbReference type="Proteomes" id="UP001567538"/>
    </source>
</evidence>
<name>A0ABD1FXN6_SALDI</name>